<keyword evidence="3 5" id="KW-1133">Transmembrane helix</keyword>
<name>A0ABQ1XFU4_9PROT</name>
<feature type="transmembrane region" description="Helical" evidence="5">
    <location>
        <begin position="193"/>
        <end position="213"/>
    </location>
</feature>
<dbReference type="EMBL" id="BMFS01000001">
    <property type="protein sequence ID" value="GGG92041.1"/>
    <property type="molecule type" value="Genomic_DNA"/>
</dbReference>
<dbReference type="Pfam" id="PF01061">
    <property type="entry name" value="ABC2_membrane"/>
    <property type="match status" value="1"/>
</dbReference>
<evidence type="ECO:0000256" key="5">
    <source>
        <dbReference type="RuleBase" id="RU361157"/>
    </source>
</evidence>
<feature type="transmembrane region" description="Helical" evidence="5">
    <location>
        <begin position="51"/>
        <end position="74"/>
    </location>
</feature>
<keyword evidence="2 5" id="KW-0812">Transmembrane</keyword>
<comment type="caution">
    <text evidence="7">The sequence shown here is derived from an EMBL/GenBank/DDBJ whole genome shotgun (WGS) entry which is preliminary data.</text>
</comment>
<evidence type="ECO:0000256" key="4">
    <source>
        <dbReference type="ARBA" id="ARBA00023136"/>
    </source>
</evidence>
<dbReference type="PANTHER" id="PTHR43229:SF2">
    <property type="entry name" value="NODULATION PROTEIN J"/>
    <property type="match status" value="1"/>
</dbReference>
<keyword evidence="4 5" id="KW-0472">Membrane</keyword>
<dbReference type="PANTHER" id="PTHR43229">
    <property type="entry name" value="NODULATION PROTEIN J"/>
    <property type="match status" value="1"/>
</dbReference>
<reference evidence="8" key="1">
    <citation type="journal article" date="2019" name="Int. J. Syst. Evol. Microbiol.">
        <title>The Global Catalogue of Microorganisms (GCM) 10K type strain sequencing project: providing services to taxonomists for standard genome sequencing and annotation.</title>
        <authorList>
            <consortium name="The Broad Institute Genomics Platform"/>
            <consortium name="The Broad Institute Genome Sequencing Center for Infectious Disease"/>
            <person name="Wu L."/>
            <person name="Ma J."/>
        </authorList>
    </citation>
    <scope>NUCLEOTIDE SEQUENCE [LARGE SCALE GENOMIC DNA]</scope>
    <source>
        <strain evidence="8">CGMCC 1.12766</strain>
    </source>
</reference>
<protein>
    <recommendedName>
        <fullName evidence="5">Transport permease protein</fullName>
    </recommendedName>
</protein>
<dbReference type="InterPro" id="IPR000412">
    <property type="entry name" value="ABC_2_transport"/>
</dbReference>
<proteinExistence type="inferred from homology"/>
<feature type="transmembrane region" description="Helical" evidence="5">
    <location>
        <begin position="160"/>
        <end position="186"/>
    </location>
</feature>
<dbReference type="RefSeq" id="WP_188450886.1">
    <property type="nucleotide sequence ID" value="NZ_BMFS01000001.1"/>
</dbReference>
<dbReference type="InterPro" id="IPR013525">
    <property type="entry name" value="ABC2_TM"/>
</dbReference>
<dbReference type="InterPro" id="IPR047817">
    <property type="entry name" value="ABC2_TM_bact-type"/>
</dbReference>
<comment type="subcellular location">
    <subcellularLocation>
        <location evidence="5">Cell inner membrane</location>
        <topology evidence="5">Multi-pass membrane protein</topology>
    </subcellularLocation>
    <subcellularLocation>
        <location evidence="1">Membrane</location>
        <topology evidence="1">Multi-pass membrane protein</topology>
    </subcellularLocation>
</comment>
<dbReference type="Proteomes" id="UP000648722">
    <property type="component" value="Unassembled WGS sequence"/>
</dbReference>
<evidence type="ECO:0000313" key="8">
    <source>
        <dbReference type="Proteomes" id="UP000648722"/>
    </source>
</evidence>
<evidence type="ECO:0000256" key="1">
    <source>
        <dbReference type="ARBA" id="ARBA00004141"/>
    </source>
</evidence>
<keyword evidence="8" id="KW-1185">Reference proteome</keyword>
<dbReference type="PROSITE" id="PS51012">
    <property type="entry name" value="ABC_TM2"/>
    <property type="match status" value="1"/>
</dbReference>
<feature type="transmembrane region" description="Helical" evidence="5">
    <location>
        <begin position="80"/>
        <end position="102"/>
    </location>
</feature>
<evidence type="ECO:0000259" key="6">
    <source>
        <dbReference type="PROSITE" id="PS51012"/>
    </source>
</evidence>
<evidence type="ECO:0000256" key="3">
    <source>
        <dbReference type="ARBA" id="ARBA00022989"/>
    </source>
</evidence>
<evidence type="ECO:0000313" key="7">
    <source>
        <dbReference type="EMBL" id="GGG92041.1"/>
    </source>
</evidence>
<dbReference type="InterPro" id="IPR051784">
    <property type="entry name" value="Nod_factor_ABC_transporter"/>
</dbReference>
<keyword evidence="5" id="KW-0813">Transport</keyword>
<feature type="transmembrane region" description="Helical" evidence="5">
    <location>
        <begin position="135"/>
        <end position="154"/>
    </location>
</feature>
<evidence type="ECO:0000256" key="2">
    <source>
        <dbReference type="ARBA" id="ARBA00022692"/>
    </source>
</evidence>
<feature type="domain" description="ABC transmembrane type-2" evidence="6">
    <location>
        <begin position="49"/>
        <end position="276"/>
    </location>
</feature>
<comment type="similarity">
    <text evidence="5">Belongs to the ABC-2 integral membrane protein family.</text>
</comment>
<sequence>MSEMTKPLEQAAQDAVLSAPAIAPRPPRPVSVSLTYAWRALLKIKHMPEQLFDVVVTPIMFTVMFTYLFGGALAGSTDAYLQFLLPGILVQTIVFTSVYTGFTLNTDISKGVFDRFRSLPVWSPGPIAGAMLADVFRFTASGVIVFIIGTLMGYRPEGGFIAVIPALMLMNAFALGFGWIFTALALSVRTPSTVMTLAWLVLMPLTFASNIYVDPATMPGWLQAVVSVNPVSLLVSAIRDIMAGTPDAGAILLALLAPGLIAAVFGPVTMWLYRRER</sequence>
<gene>
    <name evidence="7" type="ORF">GCM10007420_04210</name>
</gene>
<keyword evidence="5" id="KW-1003">Cell membrane</keyword>
<dbReference type="PIRSF" id="PIRSF006648">
    <property type="entry name" value="DrrB"/>
    <property type="match status" value="1"/>
</dbReference>
<organism evidence="7 8">
    <name type="scientific">Glycocaulis albus</name>
    <dbReference type="NCBI Taxonomy" id="1382801"/>
    <lineage>
        <taxon>Bacteria</taxon>
        <taxon>Pseudomonadati</taxon>
        <taxon>Pseudomonadota</taxon>
        <taxon>Alphaproteobacteria</taxon>
        <taxon>Maricaulales</taxon>
        <taxon>Maricaulaceae</taxon>
        <taxon>Glycocaulis</taxon>
    </lineage>
</organism>
<accession>A0ABQ1XFU4</accession>
<feature type="transmembrane region" description="Helical" evidence="5">
    <location>
        <begin position="250"/>
        <end position="273"/>
    </location>
</feature>